<evidence type="ECO:0000256" key="3">
    <source>
        <dbReference type="ARBA" id="ARBA00022617"/>
    </source>
</evidence>
<gene>
    <name evidence="13" type="ORF">Ahy_A07g032823</name>
</gene>
<keyword evidence="10" id="KW-0472">Membrane</keyword>
<dbReference type="GO" id="GO:0020037">
    <property type="term" value="F:heme binding"/>
    <property type="evidence" value="ECO:0007669"/>
    <property type="project" value="InterPro"/>
</dbReference>
<dbReference type="GO" id="GO:0004497">
    <property type="term" value="F:monooxygenase activity"/>
    <property type="evidence" value="ECO:0007669"/>
    <property type="project" value="UniProtKB-KW"/>
</dbReference>
<keyword evidence="4" id="KW-0812">Transmembrane</keyword>
<evidence type="ECO:0000256" key="9">
    <source>
        <dbReference type="ARBA" id="ARBA00023033"/>
    </source>
</evidence>
<reference evidence="13 14" key="1">
    <citation type="submission" date="2019-01" db="EMBL/GenBank/DDBJ databases">
        <title>Sequencing of cultivated peanut Arachis hypogaea provides insights into genome evolution and oil improvement.</title>
        <authorList>
            <person name="Chen X."/>
        </authorList>
    </citation>
    <scope>NUCLEOTIDE SEQUENCE [LARGE SCALE GENOMIC DNA]</scope>
    <source>
        <strain evidence="14">cv. Fuhuasheng</strain>
        <tissue evidence="13">Leaves</tissue>
    </source>
</reference>
<keyword evidence="3 11" id="KW-0349">Heme</keyword>
<evidence type="ECO:0000256" key="2">
    <source>
        <dbReference type="ARBA" id="ARBA00010617"/>
    </source>
</evidence>
<dbReference type="EMBL" id="SDMP01000007">
    <property type="protein sequence ID" value="RYR46949.1"/>
    <property type="molecule type" value="Genomic_DNA"/>
</dbReference>
<dbReference type="Proteomes" id="UP000289738">
    <property type="component" value="Chromosome A07"/>
</dbReference>
<dbReference type="Gene3D" id="1.10.630.10">
    <property type="entry name" value="Cytochrome P450"/>
    <property type="match status" value="1"/>
</dbReference>
<evidence type="ECO:0000256" key="4">
    <source>
        <dbReference type="ARBA" id="ARBA00022692"/>
    </source>
</evidence>
<dbReference type="AlphaFoldDB" id="A0A445C7R8"/>
<dbReference type="GO" id="GO:0016020">
    <property type="term" value="C:membrane"/>
    <property type="evidence" value="ECO:0007669"/>
    <property type="project" value="UniProtKB-SubCell"/>
</dbReference>
<evidence type="ECO:0000313" key="14">
    <source>
        <dbReference type="Proteomes" id="UP000289738"/>
    </source>
</evidence>
<dbReference type="GO" id="GO:0016705">
    <property type="term" value="F:oxidoreductase activity, acting on paired donors, with incorporation or reduction of molecular oxygen"/>
    <property type="evidence" value="ECO:0007669"/>
    <property type="project" value="InterPro"/>
</dbReference>
<organism evidence="13 14">
    <name type="scientific">Arachis hypogaea</name>
    <name type="common">Peanut</name>
    <dbReference type="NCBI Taxonomy" id="3818"/>
    <lineage>
        <taxon>Eukaryota</taxon>
        <taxon>Viridiplantae</taxon>
        <taxon>Streptophyta</taxon>
        <taxon>Embryophyta</taxon>
        <taxon>Tracheophyta</taxon>
        <taxon>Spermatophyta</taxon>
        <taxon>Magnoliopsida</taxon>
        <taxon>eudicotyledons</taxon>
        <taxon>Gunneridae</taxon>
        <taxon>Pentapetalae</taxon>
        <taxon>rosids</taxon>
        <taxon>fabids</taxon>
        <taxon>Fabales</taxon>
        <taxon>Fabaceae</taxon>
        <taxon>Papilionoideae</taxon>
        <taxon>50 kb inversion clade</taxon>
        <taxon>dalbergioids sensu lato</taxon>
        <taxon>Dalbergieae</taxon>
        <taxon>Pterocarpus clade</taxon>
        <taxon>Arachis</taxon>
    </lineage>
</organism>
<evidence type="ECO:0000256" key="6">
    <source>
        <dbReference type="ARBA" id="ARBA00022989"/>
    </source>
</evidence>
<evidence type="ECO:0000313" key="13">
    <source>
        <dbReference type="EMBL" id="RYR46949.1"/>
    </source>
</evidence>
<dbReference type="InterPro" id="IPR036396">
    <property type="entry name" value="Cyt_P450_sf"/>
</dbReference>
<evidence type="ECO:0000256" key="7">
    <source>
        <dbReference type="ARBA" id="ARBA00023002"/>
    </source>
</evidence>
<evidence type="ECO:0000256" key="1">
    <source>
        <dbReference type="ARBA" id="ARBA00004167"/>
    </source>
</evidence>
<comment type="subcellular location">
    <subcellularLocation>
        <location evidence="1">Membrane</location>
        <topology evidence="1">Single-pass membrane protein</topology>
    </subcellularLocation>
</comment>
<dbReference type="PANTHER" id="PTHR24282">
    <property type="entry name" value="CYTOCHROME P450 FAMILY MEMBER"/>
    <property type="match status" value="1"/>
</dbReference>
<keyword evidence="6" id="KW-1133">Transmembrane helix</keyword>
<dbReference type="InterPro" id="IPR001128">
    <property type="entry name" value="Cyt_P450"/>
</dbReference>
<dbReference type="SUPFAM" id="SSF48264">
    <property type="entry name" value="Cytochrome P450"/>
    <property type="match status" value="1"/>
</dbReference>
<evidence type="ECO:0000256" key="5">
    <source>
        <dbReference type="ARBA" id="ARBA00022723"/>
    </source>
</evidence>
<evidence type="ECO:0000256" key="8">
    <source>
        <dbReference type="ARBA" id="ARBA00023004"/>
    </source>
</evidence>
<evidence type="ECO:0000256" key="10">
    <source>
        <dbReference type="ARBA" id="ARBA00023136"/>
    </source>
</evidence>
<comment type="similarity">
    <text evidence="2 12">Belongs to the cytochrome P450 family.</text>
</comment>
<dbReference type="PROSITE" id="PS00086">
    <property type="entry name" value="CYTOCHROME_P450"/>
    <property type="match status" value="1"/>
</dbReference>
<keyword evidence="5 11" id="KW-0479">Metal-binding</keyword>
<evidence type="ECO:0000256" key="12">
    <source>
        <dbReference type="RuleBase" id="RU000461"/>
    </source>
</evidence>
<dbReference type="GO" id="GO:0005506">
    <property type="term" value="F:iron ion binding"/>
    <property type="evidence" value="ECO:0007669"/>
    <property type="project" value="InterPro"/>
</dbReference>
<protein>
    <recommendedName>
        <fullName evidence="15">Cytochrome P450</fullName>
    </recommendedName>
</protein>
<proteinExistence type="inferred from homology"/>
<dbReference type="InterPro" id="IPR002401">
    <property type="entry name" value="Cyt_P450_E_grp-I"/>
</dbReference>
<comment type="caution">
    <text evidence="13">The sequence shown here is derived from an EMBL/GenBank/DDBJ whole genome shotgun (WGS) entry which is preliminary data.</text>
</comment>
<accession>A0A445C7R8</accession>
<keyword evidence="7 12" id="KW-0560">Oxidoreductase</keyword>
<dbReference type="InterPro" id="IPR050665">
    <property type="entry name" value="Cytochrome_P450_Monooxygen"/>
</dbReference>
<evidence type="ECO:0008006" key="15">
    <source>
        <dbReference type="Google" id="ProtNLM"/>
    </source>
</evidence>
<dbReference type="STRING" id="3818.A0A445C7R8"/>
<keyword evidence="9 12" id="KW-0503">Monooxygenase</keyword>
<keyword evidence="14" id="KW-1185">Reference proteome</keyword>
<dbReference type="PANTHER" id="PTHR24282:SF196">
    <property type="entry name" value="CYTOCHROME P450 714C2"/>
    <property type="match status" value="1"/>
</dbReference>
<feature type="binding site" description="axial binding residue" evidence="11">
    <location>
        <position position="48"/>
    </location>
    <ligand>
        <name>heme</name>
        <dbReference type="ChEBI" id="CHEBI:30413"/>
    </ligand>
    <ligandPart>
        <name>Fe</name>
        <dbReference type="ChEBI" id="CHEBI:18248"/>
    </ligandPart>
</feature>
<dbReference type="PRINTS" id="PR00463">
    <property type="entry name" value="EP450I"/>
</dbReference>
<name>A0A445C7R8_ARAHY</name>
<sequence>MPLSSHTDPDIWGSDAYKFKPERFANGVSGACKLPHMYMPFGMGPRVCLGRDLAITELKILLSLIFSNFSFSLSPQYIHSPSLKLLVEPQYGVNLLVKKL</sequence>
<evidence type="ECO:0000256" key="11">
    <source>
        <dbReference type="PIRSR" id="PIRSR602401-1"/>
    </source>
</evidence>
<dbReference type="Pfam" id="PF00067">
    <property type="entry name" value="p450"/>
    <property type="match status" value="1"/>
</dbReference>
<dbReference type="InterPro" id="IPR017972">
    <property type="entry name" value="Cyt_P450_CS"/>
</dbReference>
<keyword evidence="8 11" id="KW-0408">Iron</keyword>
<comment type="cofactor">
    <cofactor evidence="11">
        <name>heme</name>
        <dbReference type="ChEBI" id="CHEBI:30413"/>
    </cofactor>
</comment>